<gene>
    <name evidence="2" type="ORF">pdam_00007109</name>
</gene>
<evidence type="ECO:0000256" key="1">
    <source>
        <dbReference type="SAM" id="MobiDB-lite"/>
    </source>
</evidence>
<feature type="non-terminal residue" evidence="2">
    <location>
        <position position="149"/>
    </location>
</feature>
<sequence>MIAYKTPFEIYFARKRNALRENRLQDEILPNAGRLCLTKNDRNQRSRQALKSQKQTKNTTSRCDGRMQWTQLRLNPPSIFSIGEKFCIHLRGKPSNMRHLTEGRIEKRKINFINLATLRKGRKEIDLCGRYHKLYTRARKTETKMRQAV</sequence>
<feature type="compositionally biased region" description="Polar residues" evidence="1">
    <location>
        <begin position="46"/>
        <end position="63"/>
    </location>
</feature>
<protein>
    <submittedName>
        <fullName evidence="2">Uncharacterized protein</fullName>
    </submittedName>
</protein>
<proteinExistence type="predicted"/>
<evidence type="ECO:0000313" key="2">
    <source>
        <dbReference type="EMBL" id="RMX39778.1"/>
    </source>
</evidence>
<keyword evidence="3" id="KW-1185">Reference proteome</keyword>
<organism evidence="2 3">
    <name type="scientific">Pocillopora damicornis</name>
    <name type="common">Cauliflower coral</name>
    <name type="synonym">Millepora damicornis</name>
    <dbReference type="NCBI Taxonomy" id="46731"/>
    <lineage>
        <taxon>Eukaryota</taxon>
        <taxon>Metazoa</taxon>
        <taxon>Cnidaria</taxon>
        <taxon>Anthozoa</taxon>
        <taxon>Hexacorallia</taxon>
        <taxon>Scleractinia</taxon>
        <taxon>Astrocoeniina</taxon>
        <taxon>Pocilloporidae</taxon>
        <taxon>Pocillopora</taxon>
    </lineage>
</organism>
<reference evidence="2 3" key="1">
    <citation type="journal article" date="2018" name="Sci. Rep.">
        <title>Comparative analysis of the Pocillopora damicornis genome highlights role of immune system in coral evolution.</title>
        <authorList>
            <person name="Cunning R."/>
            <person name="Bay R.A."/>
            <person name="Gillette P."/>
            <person name="Baker A.C."/>
            <person name="Traylor-Knowles N."/>
        </authorList>
    </citation>
    <scope>NUCLEOTIDE SEQUENCE [LARGE SCALE GENOMIC DNA]</scope>
    <source>
        <strain evidence="2">RSMAS</strain>
        <tissue evidence="2">Whole animal</tissue>
    </source>
</reference>
<feature type="region of interest" description="Disordered" evidence="1">
    <location>
        <begin position="40"/>
        <end position="63"/>
    </location>
</feature>
<dbReference type="Proteomes" id="UP000275408">
    <property type="component" value="Unassembled WGS sequence"/>
</dbReference>
<name>A0A3M6TEL2_POCDA</name>
<dbReference type="EMBL" id="RCHS01003782">
    <property type="protein sequence ID" value="RMX39778.1"/>
    <property type="molecule type" value="Genomic_DNA"/>
</dbReference>
<accession>A0A3M6TEL2</accession>
<evidence type="ECO:0000313" key="3">
    <source>
        <dbReference type="Proteomes" id="UP000275408"/>
    </source>
</evidence>
<dbReference type="AlphaFoldDB" id="A0A3M6TEL2"/>
<comment type="caution">
    <text evidence="2">The sequence shown here is derived from an EMBL/GenBank/DDBJ whole genome shotgun (WGS) entry which is preliminary data.</text>
</comment>